<dbReference type="Proteomes" id="UP001217417">
    <property type="component" value="Unassembled WGS sequence"/>
</dbReference>
<keyword evidence="1" id="KW-1133">Transmembrane helix</keyword>
<dbReference type="AlphaFoldDB" id="A0AAD7VTE9"/>
<sequence length="136" mass="14896">MVTERLTGYFYLCVPLPLEMVEGPGGIPRVISLDPGVRTFMCDETIACVMIVSLILSCVCVFVFVLRLSYIVILFLLALFVAAGLAEYIKEGFVLAVRPREKTLSSCSLSLCICFVNTTLCFPPSSLPIKCYPALA</sequence>
<keyword evidence="3" id="KW-1185">Reference proteome</keyword>
<name>A0AAD7VTE9_9ASCO</name>
<evidence type="ECO:0000313" key="3">
    <source>
        <dbReference type="Proteomes" id="UP001217417"/>
    </source>
</evidence>
<protein>
    <submittedName>
        <fullName evidence="2">Uncharacterized protein</fullName>
    </submittedName>
</protein>
<gene>
    <name evidence="2" type="ORF">POJ06DRAFT_84081</name>
</gene>
<keyword evidence="1" id="KW-0472">Membrane</keyword>
<accession>A0AAD7VTE9</accession>
<reference evidence="2" key="1">
    <citation type="submission" date="2023-03" db="EMBL/GenBank/DDBJ databases">
        <title>Near-Complete genome sequence of Lipomyces tetrasporous NRRL Y-64009, an oleaginous yeast capable of growing on lignocellulosic hydrolysates.</title>
        <authorList>
            <consortium name="Lawrence Berkeley National Laboratory"/>
            <person name="Jagtap S.S."/>
            <person name="Liu J.-J."/>
            <person name="Walukiewicz H.E."/>
            <person name="Pangilinan J."/>
            <person name="Lipzen A."/>
            <person name="Ahrendt S."/>
            <person name="Koriabine M."/>
            <person name="Cobaugh K."/>
            <person name="Salamov A."/>
            <person name="Yoshinaga Y."/>
            <person name="Ng V."/>
            <person name="Daum C."/>
            <person name="Grigoriev I.V."/>
            <person name="Slininger P.J."/>
            <person name="Dien B.S."/>
            <person name="Jin Y.-S."/>
            <person name="Rao C.V."/>
        </authorList>
    </citation>
    <scope>NUCLEOTIDE SEQUENCE</scope>
    <source>
        <strain evidence="2">NRRL Y-64009</strain>
    </source>
</reference>
<feature type="transmembrane region" description="Helical" evidence="1">
    <location>
        <begin position="70"/>
        <end position="89"/>
    </location>
</feature>
<proteinExistence type="predicted"/>
<comment type="caution">
    <text evidence="2">The sequence shown here is derived from an EMBL/GenBank/DDBJ whole genome shotgun (WGS) entry which is preliminary data.</text>
</comment>
<feature type="transmembrane region" description="Helical" evidence="1">
    <location>
        <begin position="46"/>
        <end position="64"/>
    </location>
</feature>
<keyword evidence="1" id="KW-0812">Transmembrane</keyword>
<evidence type="ECO:0000313" key="2">
    <source>
        <dbReference type="EMBL" id="KAJ8100916.1"/>
    </source>
</evidence>
<dbReference type="EMBL" id="JARPMG010000004">
    <property type="protein sequence ID" value="KAJ8100916.1"/>
    <property type="molecule type" value="Genomic_DNA"/>
</dbReference>
<dbReference type="GeneID" id="80886809"/>
<dbReference type="RefSeq" id="XP_056044366.1">
    <property type="nucleotide sequence ID" value="XM_056191643.1"/>
</dbReference>
<organism evidence="2 3">
    <name type="scientific">Lipomyces tetrasporus</name>
    <dbReference type="NCBI Taxonomy" id="54092"/>
    <lineage>
        <taxon>Eukaryota</taxon>
        <taxon>Fungi</taxon>
        <taxon>Dikarya</taxon>
        <taxon>Ascomycota</taxon>
        <taxon>Saccharomycotina</taxon>
        <taxon>Lipomycetes</taxon>
        <taxon>Lipomycetales</taxon>
        <taxon>Lipomycetaceae</taxon>
        <taxon>Lipomyces</taxon>
    </lineage>
</organism>
<evidence type="ECO:0000256" key="1">
    <source>
        <dbReference type="SAM" id="Phobius"/>
    </source>
</evidence>